<gene>
    <name evidence="2" type="ORF">H6A12_00715</name>
</gene>
<keyword evidence="3" id="KW-1185">Reference proteome</keyword>
<keyword evidence="1" id="KW-0812">Transmembrane</keyword>
<keyword evidence="1" id="KW-1133">Transmembrane helix</keyword>
<feature type="transmembrane region" description="Helical" evidence="1">
    <location>
        <begin position="15"/>
        <end position="33"/>
    </location>
</feature>
<comment type="caution">
    <text evidence="2">The sequence shown here is derived from an EMBL/GenBank/DDBJ whole genome shotgun (WGS) entry which is preliminary data.</text>
</comment>
<organism evidence="2 3">
    <name type="scientific">Merdimmobilis hominis</name>
    <dbReference type="NCBI Taxonomy" id="2897707"/>
    <lineage>
        <taxon>Bacteria</taxon>
        <taxon>Bacillati</taxon>
        <taxon>Bacillota</taxon>
        <taxon>Clostridia</taxon>
        <taxon>Eubacteriales</taxon>
        <taxon>Oscillospiraceae</taxon>
        <taxon>Merdimmobilis</taxon>
    </lineage>
</organism>
<accession>A0A939BCZ7</accession>
<evidence type="ECO:0000256" key="1">
    <source>
        <dbReference type="SAM" id="Phobius"/>
    </source>
</evidence>
<name>A0A939BCZ7_9FIRM</name>
<evidence type="ECO:0000313" key="3">
    <source>
        <dbReference type="Proteomes" id="UP000774750"/>
    </source>
</evidence>
<evidence type="ECO:0008006" key="4">
    <source>
        <dbReference type="Google" id="ProtNLM"/>
    </source>
</evidence>
<dbReference type="AlphaFoldDB" id="A0A939BCZ7"/>
<keyword evidence="1" id="KW-0472">Membrane</keyword>
<protein>
    <recommendedName>
        <fullName evidence="4">Stage III sporulation protein AG</fullName>
    </recommendedName>
</protein>
<reference evidence="2" key="2">
    <citation type="journal article" date="2021" name="Sci. Rep.">
        <title>The distribution of antibiotic resistance genes in chicken gut microbiota commensals.</title>
        <authorList>
            <person name="Juricova H."/>
            <person name="Matiasovicova J."/>
            <person name="Kubasova T."/>
            <person name="Cejkova D."/>
            <person name="Rychlik I."/>
        </authorList>
    </citation>
    <scope>NUCLEOTIDE SEQUENCE</scope>
    <source>
        <strain evidence="2">An559</strain>
    </source>
</reference>
<evidence type="ECO:0000313" key="2">
    <source>
        <dbReference type="EMBL" id="MBM6919690.1"/>
    </source>
</evidence>
<dbReference type="EMBL" id="JACJKY010000001">
    <property type="protein sequence ID" value="MBM6919690.1"/>
    <property type="molecule type" value="Genomic_DNA"/>
</dbReference>
<reference evidence="2" key="1">
    <citation type="submission" date="2020-08" db="EMBL/GenBank/DDBJ databases">
        <authorList>
            <person name="Cejkova D."/>
            <person name="Kubasova T."/>
            <person name="Jahodarova E."/>
            <person name="Rychlik I."/>
        </authorList>
    </citation>
    <scope>NUCLEOTIDE SEQUENCE</scope>
    <source>
        <strain evidence="2">An559</strain>
    </source>
</reference>
<dbReference type="Proteomes" id="UP000774750">
    <property type="component" value="Unassembled WGS sequence"/>
</dbReference>
<dbReference type="RefSeq" id="WP_204443699.1">
    <property type="nucleotide sequence ID" value="NZ_JACJKY010000001.1"/>
</dbReference>
<proteinExistence type="predicted"/>
<sequence>MEKMRWLQDASKQKWLVGAGILLMALIGLSVFFPKTKEESVDVKKQEAEVKEETKAYEEALCARVEEIVNCISGVGQSHVSVTLDSGIEYVYAVEQRTDTDTTNQSNDVTSERASSEQKLILVDDQNGGKTALLRTTKLPKVRGVVVVCDGGADPFVAANVTEAVKTALGIYSSQVCVVERTDSTVKKGVTQP</sequence>